<keyword evidence="4 10" id="KW-1003">Cell membrane</keyword>
<keyword evidence="11" id="KW-0966">Cell projection</keyword>
<evidence type="ECO:0000256" key="3">
    <source>
        <dbReference type="ARBA" id="ARBA00008281"/>
    </source>
</evidence>
<keyword evidence="9 10" id="KW-0472">Membrane</keyword>
<dbReference type="InterPro" id="IPR005503">
    <property type="entry name" value="FliL"/>
</dbReference>
<keyword evidence="8 10" id="KW-1133">Transmembrane helix</keyword>
<comment type="function">
    <text evidence="1 10">Controls the rotational direction of flagella during chemotaxis.</text>
</comment>
<keyword evidence="6 10" id="KW-0812">Transmembrane</keyword>
<comment type="similarity">
    <text evidence="3 10">Belongs to the FliL family.</text>
</comment>
<sequence>MGSSAVVPGNSSATSASVKVPIGSMLIVGVITALLAIGGCAGVLLYLAKKGKLGAASATPAPVVVNELHDDATPLQNVMLETMLVNLADADGHSYLRIGVVLGEEADLKAKKEEKPVPGADAALRDAVLGVLGKKQSAQLLADAGKEDLKKELKIAVNEAVPSAHVRAVYFTDYLVQR</sequence>
<keyword evidence="11" id="KW-0969">Cilium</keyword>
<dbReference type="RefSeq" id="WP_263372227.1">
    <property type="nucleotide sequence ID" value="NZ_JAGSYD010000004.1"/>
</dbReference>
<comment type="subcellular location">
    <subcellularLocation>
        <location evidence="2">Cell membrane</location>
        <topology evidence="2">Single-pass membrane protein</topology>
    </subcellularLocation>
</comment>
<evidence type="ECO:0000256" key="7">
    <source>
        <dbReference type="ARBA" id="ARBA00022779"/>
    </source>
</evidence>
<evidence type="ECO:0000256" key="6">
    <source>
        <dbReference type="ARBA" id="ARBA00022692"/>
    </source>
</evidence>
<evidence type="ECO:0000256" key="2">
    <source>
        <dbReference type="ARBA" id="ARBA00004162"/>
    </source>
</evidence>
<reference evidence="12" key="1">
    <citation type="journal article" date="2019" name="Int. J. Syst. Evol. Microbiol.">
        <title>The Global Catalogue of Microorganisms (GCM) 10K type strain sequencing project: providing services to taxonomists for standard genome sequencing and annotation.</title>
        <authorList>
            <consortium name="The Broad Institute Genomics Platform"/>
            <consortium name="The Broad Institute Genome Sequencing Center for Infectious Disease"/>
            <person name="Wu L."/>
            <person name="Ma J."/>
        </authorList>
    </citation>
    <scope>NUCLEOTIDE SEQUENCE [LARGE SCALE GENOMIC DNA]</scope>
    <source>
        <strain evidence="12">CGMCC 1.16026</strain>
    </source>
</reference>
<gene>
    <name evidence="11" type="primary">fliL</name>
    <name evidence="11" type="ORF">ACFQBQ_01520</name>
</gene>
<evidence type="ECO:0000256" key="9">
    <source>
        <dbReference type="ARBA" id="ARBA00023136"/>
    </source>
</evidence>
<evidence type="ECO:0000313" key="12">
    <source>
        <dbReference type="Proteomes" id="UP001596391"/>
    </source>
</evidence>
<dbReference type="PANTHER" id="PTHR35091">
    <property type="entry name" value="FLAGELLAR PROTEIN FLIL"/>
    <property type="match status" value="1"/>
</dbReference>
<evidence type="ECO:0000256" key="5">
    <source>
        <dbReference type="ARBA" id="ARBA00022500"/>
    </source>
</evidence>
<evidence type="ECO:0000256" key="4">
    <source>
        <dbReference type="ARBA" id="ARBA00022475"/>
    </source>
</evidence>
<evidence type="ECO:0000256" key="8">
    <source>
        <dbReference type="ARBA" id="ARBA00022989"/>
    </source>
</evidence>
<feature type="transmembrane region" description="Helical" evidence="10">
    <location>
        <begin position="20"/>
        <end position="47"/>
    </location>
</feature>
<comment type="caution">
    <text evidence="11">The sequence shown here is derived from an EMBL/GenBank/DDBJ whole genome shotgun (WGS) entry which is preliminary data.</text>
</comment>
<dbReference type="Proteomes" id="UP001596391">
    <property type="component" value="Unassembled WGS sequence"/>
</dbReference>
<dbReference type="Pfam" id="PF03748">
    <property type="entry name" value="FliL"/>
    <property type="match status" value="1"/>
</dbReference>
<keyword evidence="11" id="KW-0282">Flagellum</keyword>
<accession>A0ABW1Z400</accession>
<evidence type="ECO:0000313" key="11">
    <source>
        <dbReference type="EMBL" id="MFC6644290.1"/>
    </source>
</evidence>
<keyword evidence="5 10" id="KW-0145">Chemotaxis</keyword>
<proteinExistence type="inferred from homology"/>
<evidence type="ECO:0000256" key="10">
    <source>
        <dbReference type="RuleBase" id="RU364125"/>
    </source>
</evidence>
<dbReference type="PANTHER" id="PTHR35091:SF2">
    <property type="entry name" value="FLAGELLAR PROTEIN FLIL"/>
    <property type="match status" value="1"/>
</dbReference>
<organism evidence="11 12">
    <name type="scientific">Granulicella cerasi</name>
    <dbReference type="NCBI Taxonomy" id="741063"/>
    <lineage>
        <taxon>Bacteria</taxon>
        <taxon>Pseudomonadati</taxon>
        <taxon>Acidobacteriota</taxon>
        <taxon>Terriglobia</taxon>
        <taxon>Terriglobales</taxon>
        <taxon>Acidobacteriaceae</taxon>
        <taxon>Granulicella</taxon>
    </lineage>
</organism>
<evidence type="ECO:0000256" key="1">
    <source>
        <dbReference type="ARBA" id="ARBA00002254"/>
    </source>
</evidence>
<keyword evidence="12" id="KW-1185">Reference proteome</keyword>
<dbReference type="EMBL" id="JBHSWI010000001">
    <property type="protein sequence ID" value="MFC6644290.1"/>
    <property type="molecule type" value="Genomic_DNA"/>
</dbReference>
<protein>
    <recommendedName>
        <fullName evidence="10">Flagellar protein FliL</fullName>
    </recommendedName>
</protein>
<name>A0ABW1Z400_9BACT</name>
<keyword evidence="7 10" id="KW-0283">Flagellar rotation</keyword>